<dbReference type="AlphaFoldDB" id="A0A8H7S429"/>
<proteinExistence type="predicted"/>
<keyword evidence="2" id="KW-1185">Reference proteome</keyword>
<name>A0A8H7S429_9FUNG</name>
<dbReference type="OrthoDB" id="2437251at2759"/>
<sequence>MDIIIIIITNLYVRVTIEYSTGHHAAPNATNDTVSREMITYISEKCITVSPQDLYLDILTMYPNIMGTLTQAQVYYWWNKSFEIQYKLHRNQFTSTEMHLDRAAPRGVEKIFGHTRQQYSTLGFTMPLFRIICEIAEIEEFHVDSTYKTNRTGHEHETTNFDPRSIAWISSKEFIKLCLSSIVNLISPGSVEFIKSILTSEQMKVLNGFSVSEPFGLSDECIELFDELINERTILEPESILENIYKNQTPPSTADRIAAETLVGRAVGGVFENNDWLSASHIASLITERFNVSTVTPREIPRNDFVNLLQGNMTPIQIDTFLEHYIGFFTATPTPDQSLSSTQ</sequence>
<reference evidence="1 2" key="1">
    <citation type="submission" date="2020-12" db="EMBL/GenBank/DDBJ databases">
        <title>Metabolic potential, ecology and presence of endohyphal bacteria is reflected in genomic diversity of Mucoromycotina.</title>
        <authorList>
            <person name="Muszewska A."/>
            <person name="Okrasinska A."/>
            <person name="Steczkiewicz K."/>
            <person name="Drgas O."/>
            <person name="Orlowska M."/>
            <person name="Perlinska-Lenart U."/>
            <person name="Aleksandrzak-Piekarczyk T."/>
            <person name="Szatraj K."/>
            <person name="Zielenkiewicz U."/>
            <person name="Pilsyk S."/>
            <person name="Malc E."/>
            <person name="Mieczkowski P."/>
            <person name="Kruszewska J.S."/>
            <person name="Biernat P."/>
            <person name="Pawlowska J."/>
        </authorList>
    </citation>
    <scope>NUCLEOTIDE SEQUENCE [LARGE SCALE GENOMIC DNA]</scope>
    <source>
        <strain evidence="1 2">CBS 142.35</strain>
    </source>
</reference>
<comment type="caution">
    <text evidence="1">The sequence shown here is derived from an EMBL/GenBank/DDBJ whole genome shotgun (WGS) entry which is preliminary data.</text>
</comment>
<evidence type="ECO:0000313" key="2">
    <source>
        <dbReference type="Proteomes" id="UP000646827"/>
    </source>
</evidence>
<dbReference type="Proteomes" id="UP000646827">
    <property type="component" value="Unassembled WGS sequence"/>
</dbReference>
<organism evidence="1 2">
    <name type="scientific">Circinella minor</name>
    <dbReference type="NCBI Taxonomy" id="1195481"/>
    <lineage>
        <taxon>Eukaryota</taxon>
        <taxon>Fungi</taxon>
        <taxon>Fungi incertae sedis</taxon>
        <taxon>Mucoromycota</taxon>
        <taxon>Mucoromycotina</taxon>
        <taxon>Mucoromycetes</taxon>
        <taxon>Mucorales</taxon>
        <taxon>Lichtheimiaceae</taxon>
        <taxon>Circinella</taxon>
    </lineage>
</organism>
<accession>A0A8H7S429</accession>
<gene>
    <name evidence="1" type="ORF">INT45_007154</name>
</gene>
<protein>
    <submittedName>
        <fullName evidence="1">Uncharacterized protein</fullName>
    </submittedName>
</protein>
<dbReference type="EMBL" id="JAEPRB010000101">
    <property type="protein sequence ID" value="KAG2221748.1"/>
    <property type="molecule type" value="Genomic_DNA"/>
</dbReference>
<evidence type="ECO:0000313" key="1">
    <source>
        <dbReference type="EMBL" id="KAG2221748.1"/>
    </source>
</evidence>